<evidence type="ECO:0000313" key="2">
    <source>
        <dbReference type="EMBL" id="GAA3165515.1"/>
    </source>
</evidence>
<dbReference type="RefSeq" id="WP_344688389.1">
    <property type="nucleotide sequence ID" value="NZ_BAAAVV010000003.1"/>
</dbReference>
<feature type="transmembrane region" description="Helical" evidence="1">
    <location>
        <begin position="61"/>
        <end position="86"/>
    </location>
</feature>
<keyword evidence="3" id="KW-1185">Reference proteome</keyword>
<keyword evidence="1" id="KW-0812">Transmembrane</keyword>
<organism evidence="2 3">
    <name type="scientific">Blastococcus jejuensis</name>
    <dbReference type="NCBI Taxonomy" id="351224"/>
    <lineage>
        <taxon>Bacteria</taxon>
        <taxon>Bacillati</taxon>
        <taxon>Actinomycetota</taxon>
        <taxon>Actinomycetes</taxon>
        <taxon>Geodermatophilales</taxon>
        <taxon>Geodermatophilaceae</taxon>
        <taxon>Blastococcus</taxon>
    </lineage>
</organism>
<proteinExistence type="predicted"/>
<protein>
    <submittedName>
        <fullName evidence="2">Uncharacterized protein</fullName>
    </submittedName>
</protein>
<reference evidence="3" key="1">
    <citation type="journal article" date="2019" name="Int. J. Syst. Evol. Microbiol.">
        <title>The Global Catalogue of Microorganisms (GCM) 10K type strain sequencing project: providing services to taxonomists for standard genome sequencing and annotation.</title>
        <authorList>
            <consortium name="The Broad Institute Genomics Platform"/>
            <consortium name="The Broad Institute Genome Sequencing Center for Infectious Disease"/>
            <person name="Wu L."/>
            <person name="Ma J."/>
        </authorList>
    </citation>
    <scope>NUCLEOTIDE SEQUENCE [LARGE SCALE GENOMIC DNA]</scope>
    <source>
        <strain evidence="3">JCM 15614</strain>
    </source>
</reference>
<dbReference type="Proteomes" id="UP001499924">
    <property type="component" value="Unassembled WGS sequence"/>
</dbReference>
<sequence>MSTTSTVTTTTPSPTTARRLRRYTAGAALILFPALLIPEALVDPAEGGTGEVMYRAATESAGALTLSAVLLIASAVLMAPAAGGLLHQARDRGAAITNVGAVLALLGGFGHFGIAMFYLVSLPLAGGDRGQMIDFIDRLNASPALGAIAFPLILCFGLSIAVLPWGAWRAGAVHWWVPALATAAVVAEMGLPFRTTLSVTAILVAATVAYTALGLRVLRMTDAEWDGVRSPARTDVPVPA</sequence>
<dbReference type="EMBL" id="BAAAVV010000003">
    <property type="protein sequence ID" value="GAA3165515.1"/>
    <property type="molecule type" value="Genomic_DNA"/>
</dbReference>
<feature type="transmembrane region" description="Helical" evidence="1">
    <location>
        <begin position="23"/>
        <end position="41"/>
    </location>
</feature>
<accession>A0ABP6P2C8</accession>
<feature type="transmembrane region" description="Helical" evidence="1">
    <location>
        <begin position="141"/>
        <end position="163"/>
    </location>
</feature>
<keyword evidence="1" id="KW-1133">Transmembrane helix</keyword>
<comment type="caution">
    <text evidence="2">The sequence shown here is derived from an EMBL/GenBank/DDBJ whole genome shotgun (WGS) entry which is preliminary data.</text>
</comment>
<feature type="transmembrane region" description="Helical" evidence="1">
    <location>
        <begin position="199"/>
        <end position="218"/>
    </location>
</feature>
<feature type="transmembrane region" description="Helical" evidence="1">
    <location>
        <begin position="175"/>
        <end position="193"/>
    </location>
</feature>
<keyword evidence="1" id="KW-0472">Membrane</keyword>
<gene>
    <name evidence="2" type="ORF">GCM10010531_17540</name>
</gene>
<evidence type="ECO:0000313" key="3">
    <source>
        <dbReference type="Proteomes" id="UP001499924"/>
    </source>
</evidence>
<name>A0ABP6P2C8_9ACTN</name>
<evidence type="ECO:0000256" key="1">
    <source>
        <dbReference type="SAM" id="Phobius"/>
    </source>
</evidence>
<feature type="transmembrane region" description="Helical" evidence="1">
    <location>
        <begin position="98"/>
        <end position="121"/>
    </location>
</feature>